<dbReference type="OrthoDB" id="8935730at2759"/>
<dbReference type="InterPro" id="IPR051379">
    <property type="entry name" value="C-type_Lectin_Receptor_IMM"/>
</dbReference>
<dbReference type="GO" id="GO:0030246">
    <property type="term" value="F:carbohydrate binding"/>
    <property type="evidence" value="ECO:0007669"/>
    <property type="project" value="UniProtKB-KW"/>
</dbReference>
<feature type="compositionally biased region" description="Polar residues" evidence="4">
    <location>
        <begin position="1"/>
        <end position="10"/>
    </location>
</feature>
<comment type="subcellular location">
    <subcellularLocation>
        <location evidence="1">Membrane</location>
        <topology evidence="1">Single-pass membrane protein</topology>
    </subcellularLocation>
</comment>
<accession>A0A6P7WHS4</accession>
<evidence type="ECO:0000259" key="6">
    <source>
        <dbReference type="PROSITE" id="PS50041"/>
    </source>
</evidence>
<gene>
    <name evidence="8 9 10" type="primary">LOC115457519</name>
</gene>
<name>A0A6P7WHS4_9AMPH</name>
<reference evidence="8 9" key="1">
    <citation type="submission" date="2025-04" db="UniProtKB">
        <authorList>
            <consortium name="RefSeq"/>
        </authorList>
    </citation>
    <scope>IDENTIFICATION</scope>
</reference>
<dbReference type="Gene3D" id="3.10.100.10">
    <property type="entry name" value="Mannose-Binding Protein A, subunit A"/>
    <property type="match status" value="1"/>
</dbReference>
<dbReference type="InterPro" id="IPR033992">
    <property type="entry name" value="NKR-like_CTLD"/>
</dbReference>
<evidence type="ECO:0000256" key="2">
    <source>
        <dbReference type="ARBA" id="ARBA00022734"/>
    </source>
</evidence>
<proteinExistence type="predicted"/>
<evidence type="ECO:0000313" key="9">
    <source>
        <dbReference type="RefSeq" id="XP_030042833.1"/>
    </source>
</evidence>
<keyword evidence="3" id="KW-1015">Disulfide bond</keyword>
<evidence type="ECO:0000256" key="4">
    <source>
        <dbReference type="SAM" id="MobiDB-lite"/>
    </source>
</evidence>
<feature type="domain" description="C-type lectin" evidence="6">
    <location>
        <begin position="233"/>
        <end position="338"/>
    </location>
</feature>
<dbReference type="PANTHER" id="PTHR46746:SF9">
    <property type="entry name" value="CD209 ANTIGEN-LIKE PROTEIN C-LIKE"/>
    <property type="match status" value="1"/>
</dbReference>
<dbReference type="Pfam" id="PF00059">
    <property type="entry name" value="Lectin_C"/>
    <property type="match status" value="1"/>
</dbReference>
<keyword evidence="5" id="KW-1133">Transmembrane helix</keyword>
<dbReference type="PROSITE" id="PS50041">
    <property type="entry name" value="C_TYPE_LECTIN_2"/>
    <property type="match status" value="1"/>
</dbReference>
<dbReference type="KEGG" id="muo:115457519"/>
<evidence type="ECO:0000256" key="1">
    <source>
        <dbReference type="ARBA" id="ARBA00004167"/>
    </source>
</evidence>
<dbReference type="PANTHER" id="PTHR46746">
    <property type="entry name" value="KILLER CELL LECTIN-LIKE RECEPTOR SUBFAMILY F MEMBER 2"/>
    <property type="match status" value="1"/>
</dbReference>
<dbReference type="SMART" id="SM00034">
    <property type="entry name" value="CLECT"/>
    <property type="match status" value="1"/>
</dbReference>
<evidence type="ECO:0000313" key="10">
    <source>
        <dbReference type="RefSeq" id="XP_030042834.1"/>
    </source>
</evidence>
<evidence type="ECO:0000256" key="3">
    <source>
        <dbReference type="ARBA" id="ARBA00023157"/>
    </source>
</evidence>
<dbReference type="RefSeq" id="XP_030042832.1">
    <property type="nucleotide sequence ID" value="XM_030186972.1"/>
</dbReference>
<keyword evidence="7" id="KW-1185">Reference proteome</keyword>
<feature type="region of interest" description="Disordered" evidence="4">
    <location>
        <begin position="1"/>
        <end position="31"/>
    </location>
</feature>
<keyword evidence="5" id="KW-0812">Transmembrane</keyword>
<keyword evidence="2" id="KW-0430">Lectin</keyword>
<dbReference type="GeneID" id="115457519"/>
<evidence type="ECO:0000313" key="8">
    <source>
        <dbReference type="RefSeq" id="XP_030042832.1"/>
    </source>
</evidence>
<dbReference type="Proteomes" id="UP000515156">
    <property type="component" value="Chromosome 14"/>
</dbReference>
<dbReference type="InterPro" id="IPR001304">
    <property type="entry name" value="C-type_lectin-like"/>
</dbReference>
<keyword evidence="5" id="KW-0472">Membrane</keyword>
<evidence type="ECO:0000256" key="5">
    <source>
        <dbReference type="SAM" id="Phobius"/>
    </source>
</evidence>
<dbReference type="GO" id="GO:0016020">
    <property type="term" value="C:membrane"/>
    <property type="evidence" value="ECO:0007669"/>
    <property type="project" value="UniProtKB-SubCell"/>
</dbReference>
<dbReference type="InterPro" id="IPR016187">
    <property type="entry name" value="CTDL_fold"/>
</dbReference>
<dbReference type="RefSeq" id="XP_030042834.1">
    <property type="nucleotide sequence ID" value="XM_030186974.1"/>
</dbReference>
<dbReference type="CDD" id="cd03593">
    <property type="entry name" value="CLECT_NK_receptors_like"/>
    <property type="match status" value="1"/>
</dbReference>
<protein>
    <submittedName>
        <fullName evidence="8 9">C-type lectin domain family 7 member A-like isoform X1</fullName>
    </submittedName>
</protein>
<sequence>MGALNSSIQMTDKVRSGSVNNQQVTAGKAQDLESQLETNLKQELDAMQEGLRRETGDDLPTGMCRVRGSRPDTKVGKWKTLQQLPLLLDSAWVKRNGGTTNVEGKDCSLLQFFHTVSKNQDPNSLQDQMQSSMIQEPEDVLEIAPECTDLSETSEGARKEWTRTRTRTRQKCGISEAGHCCSRRVELPQWAAALTLLVFCTIITVLAAILGSKSCTSSTVQKCVPCPEGWILYAGMCYNFSEVKDSWASSQEYCSTYNGTLAVLKSNQDLKTIERFKDNNYWVGLFKKEDGWWWLDGSLLPKDRNPLTNNDSSLGCAYLNSGTFGALYCKTARHCLCTRAPASCFMARE</sequence>
<feature type="transmembrane region" description="Helical" evidence="5">
    <location>
        <begin position="190"/>
        <end position="212"/>
    </location>
</feature>
<organism evidence="7 8">
    <name type="scientific">Microcaecilia unicolor</name>
    <dbReference type="NCBI Taxonomy" id="1415580"/>
    <lineage>
        <taxon>Eukaryota</taxon>
        <taxon>Metazoa</taxon>
        <taxon>Chordata</taxon>
        <taxon>Craniata</taxon>
        <taxon>Vertebrata</taxon>
        <taxon>Euteleostomi</taxon>
        <taxon>Amphibia</taxon>
        <taxon>Gymnophiona</taxon>
        <taxon>Siphonopidae</taxon>
        <taxon>Microcaecilia</taxon>
    </lineage>
</organism>
<evidence type="ECO:0000313" key="7">
    <source>
        <dbReference type="Proteomes" id="UP000515156"/>
    </source>
</evidence>
<dbReference type="SUPFAM" id="SSF56436">
    <property type="entry name" value="C-type lectin-like"/>
    <property type="match status" value="1"/>
</dbReference>
<dbReference type="InterPro" id="IPR016186">
    <property type="entry name" value="C-type_lectin-like/link_sf"/>
</dbReference>
<dbReference type="RefSeq" id="XP_030042833.1">
    <property type="nucleotide sequence ID" value="XM_030186973.1"/>
</dbReference>
<dbReference type="AlphaFoldDB" id="A0A6P7WHS4"/>